<name>A0ABZ2TIN7_9RHOB</name>
<dbReference type="SUPFAM" id="SSF52540">
    <property type="entry name" value="P-loop containing nucleoside triphosphate hydrolases"/>
    <property type="match status" value="1"/>
</dbReference>
<dbReference type="InterPro" id="IPR027417">
    <property type="entry name" value="P-loop_NTPase"/>
</dbReference>
<proteinExistence type="predicted"/>
<gene>
    <name evidence="1" type="ORF">RZS32_003645</name>
</gene>
<keyword evidence="2" id="KW-1185">Reference proteome</keyword>
<accession>A0ABZ2TIN7</accession>
<reference evidence="1 2" key="1">
    <citation type="submission" date="2024-02" db="EMBL/GenBank/DDBJ databases">
        <title>Roseovarius strain W115 nov., isolated from a marine algae.</title>
        <authorList>
            <person name="Lee M.W."/>
            <person name="Lee J.K."/>
            <person name="Kim J.M."/>
            <person name="Choi D.G."/>
            <person name="Baek J.H."/>
            <person name="Bayburt H."/>
            <person name="Jung J.J."/>
            <person name="Han D.M."/>
            <person name="Jeon C.O."/>
        </authorList>
    </citation>
    <scope>NUCLEOTIDE SEQUENCE [LARGE SCALE GENOMIC DNA]</scope>
    <source>
        <strain evidence="1 2">W115</strain>
    </source>
</reference>
<dbReference type="RefSeq" id="WP_339106809.1">
    <property type="nucleotide sequence ID" value="NZ_CP146606.1"/>
</dbReference>
<evidence type="ECO:0008006" key="3">
    <source>
        <dbReference type="Google" id="ProtNLM"/>
    </source>
</evidence>
<dbReference type="EMBL" id="CP146606">
    <property type="protein sequence ID" value="WYK18990.1"/>
    <property type="molecule type" value="Genomic_DNA"/>
</dbReference>
<evidence type="ECO:0000313" key="1">
    <source>
        <dbReference type="EMBL" id="WYK18990.1"/>
    </source>
</evidence>
<organism evidence="1 2">
    <name type="scientific">Roseovarius rhodophyticola</name>
    <dbReference type="NCBI Taxonomy" id="3080827"/>
    <lineage>
        <taxon>Bacteria</taxon>
        <taxon>Pseudomonadati</taxon>
        <taxon>Pseudomonadota</taxon>
        <taxon>Alphaproteobacteria</taxon>
        <taxon>Rhodobacterales</taxon>
        <taxon>Roseobacteraceae</taxon>
        <taxon>Roseovarius</taxon>
    </lineage>
</organism>
<dbReference type="Gene3D" id="3.40.50.300">
    <property type="entry name" value="P-loop containing nucleotide triphosphate hydrolases"/>
    <property type="match status" value="1"/>
</dbReference>
<evidence type="ECO:0000313" key="2">
    <source>
        <dbReference type="Proteomes" id="UP001281305"/>
    </source>
</evidence>
<sequence length="183" mass="19892">MTLTPGRVHELCGSARHTLAMLVARATDGPVFWISAAWATDRLNPEGMCAFAEPGRFTFLTPRQPIDLLWCLEEVLRAGVVPLVVADLPSLPGLTAVRRLHLAAETGAGEGMGAPLGLILTEGDGGAPGVESRWHMAPDHGSGRRAWHLSRRRARTLPPAEWEVSRVKGQFALERRVESVHIN</sequence>
<dbReference type="Proteomes" id="UP001281305">
    <property type="component" value="Chromosome"/>
</dbReference>
<protein>
    <recommendedName>
        <fullName evidence="3">Protein ImuA</fullName>
    </recommendedName>
</protein>